<organism evidence="1 2">
    <name type="scientific">Rhizobium lentis</name>
    <dbReference type="NCBI Taxonomy" id="1138194"/>
    <lineage>
        <taxon>Bacteria</taxon>
        <taxon>Pseudomonadati</taxon>
        <taxon>Pseudomonadota</taxon>
        <taxon>Alphaproteobacteria</taxon>
        <taxon>Hyphomicrobiales</taxon>
        <taxon>Rhizobiaceae</taxon>
        <taxon>Rhizobium/Agrobacterium group</taxon>
        <taxon>Rhizobium</taxon>
    </lineage>
</organism>
<keyword evidence="2" id="KW-1185">Reference proteome</keyword>
<proteinExistence type="predicted"/>
<evidence type="ECO:0000313" key="1">
    <source>
        <dbReference type="EMBL" id="MBB5562034.1"/>
    </source>
</evidence>
<protein>
    <submittedName>
        <fullName evidence="1">Uncharacterized protein</fullName>
    </submittedName>
</protein>
<name>A0A7W9CVV3_9HYPH</name>
<dbReference type="AlphaFoldDB" id="A0A7W9CVV3"/>
<dbReference type="Proteomes" id="UP000528824">
    <property type="component" value="Unassembled WGS sequence"/>
</dbReference>
<accession>A0A7W9CVV3</accession>
<comment type="caution">
    <text evidence="1">The sequence shown here is derived from an EMBL/GenBank/DDBJ whole genome shotgun (WGS) entry which is preliminary data.</text>
</comment>
<gene>
    <name evidence="1" type="ORF">GGI59_003713</name>
</gene>
<evidence type="ECO:0000313" key="2">
    <source>
        <dbReference type="Proteomes" id="UP000528824"/>
    </source>
</evidence>
<reference evidence="1 2" key="1">
    <citation type="submission" date="2020-08" db="EMBL/GenBank/DDBJ databases">
        <title>Genomic Encyclopedia of Type Strains, Phase IV (KMG-V): Genome sequencing to study the core and pangenomes of soil and plant-associated prokaryotes.</title>
        <authorList>
            <person name="Whitman W."/>
        </authorList>
    </citation>
    <scope>NUCLEOTIDE SEQUENCE [LARGE SCALE GENOMIC DNA]</scope>
    <source>
        <strain evidence="1 2">SEMIA 4034</strain>
    </source>
</reference>
<sequence>MDAEEGRRFTALAKAVADDRDQQAFSILFDYFARV</sequence>
<dbReference type="EMBL" id="JACHBC010000007">
    <property type="protein sequence ID" value="MBB5562034.1"/>
    <property type="molecule type" value="Genomic_DNA"/>
</dbReference>